<dbReference type="EMBL" id="JAHLJV010000031">
    <property type="protein sequence ID" value="KAK1590440.1"/>
    <property type="molecule type" value="Genomic_DNA"/>
</dbReference>
<dbReference type="AlphaFoldDB" id="A0AAD8PZI1"/>
<gene>
    <name evidence="1" type="ORF">LY79DRAFT_554633</name>
</gene>
<organism evidence="1 2">
    <name type="scientific">Colletotrichum navitas</name>
    <dbReference type="NCBI Taxonomy" id="681940"/>
    <lineage>
        <taxon>Eukaryota</taxon>
        <taxon>Fungi</taxon>
        <taxon>Dikarya</taxon>
        <taxon>Ascomycota</taxon>
        <taxon>Pezizomycotina</taxon>
        <taxon>Sordariomycetes</taxon>
        <taxon>Hypocreomycetidae</taxon>
        <taxon>Glomerellales</taxon>
        <taxon>Glomerellaceae</taxon>
        <taxon>Colletotrichum</taxon>
        <taxon>Colletotrichum graminicola species complex</taxon>
    </lineage>
</organism>
<reference evidence="1" key="1">
    <citation type="submission" date="2021-06" db="EMBL/GenBank/DDBJ databases">
        <title>Comparative genomics, transcriptomics and evolutionary studies reveal genomic signatures of adaptation to plant cell wall in hemibiotrophic fungi.</title>
        <authorList>
            <consortium name="DOE Joint Genome Institute"/>
            <person name="Baroncelli R."/>
            <person name="Diaz J.F."/>
            <person name="Benocci T."/>
            <person name="Peng M."/>
            <person name="Battaglia E."/>
            <person name="Haridas S."/>
            <person name="Andreopoulos W."/>
            <person name="Labutti K."/>
            <person name="Pangilinan J."/>
            <person name="Floch G.L."/>
            <person name="Makela M.R."/>
            <person name="Henrissat B."/>
            <person name="Grigoriev I.V."/>
            <person name="Crouch J.A."/>
            <person name="De Vries R.P."/>
            <person name="Sukno S.A."/>
            <person name="Thon M.R."/>
        </authorList>
    </citation>
    <scope>NUCLEOTIDE SEQUENCE</scope>
    <source>
        <strain evidence="1">CBS 125086</strain>
    </source>
</reference>
<dbReference type="Proteomes" id="UP001230504">
    <property type="component" value="Unassembled WGS sequence"/>
</dbReference>
<name>A0AAD8PZI1_9PEZI</name>
<sequence length="264" mass="30297">MISNAWKYAYWINVLFNWNRHRVFTDPYTTLGIEHPVNLQSLVIEFMYSITYLVKKLMGSLWKNVIAYFGQTSTANHDSWTVSYAILMVCYAIKGSKNLKCDAKGLPYLDKFMSSLRSTSEPLLRALQHYRWEGAHRSCNKVNPKQKLFDDLLDNSKSLRPFFAISFEHQPGFIGGFPSERFTSSFSKTFQVTPFLDQDDLFSGKQKAAHPCYPATLDLEMVQEQAWFLSADTVDSLSLVPDVMTESYTVGVESTCHQTDSKRK</sequence>
<dbReference type="RefSeq" id="XP_060413928.1">
    <property type="nucleotide sequence ID" value="XM_060557864.1"/>
</dbReference>
<evidence type="ECO:0000313" key="1">
    <source>
        <dbReference type="EMBL" id="KAK1590440.1"/>
    </source>
</evidence>
<dbReference type="GeneID" id="85442104"/>
<keyword evidence="2" id="KW-1185">Reference proteome</keyword>
<protein>
    <submittedName>
        <fullName evidence="1">Uncharacterized protein</fullName>
    </submittedName>
</protein>
<accession>A0AAD8PZI1</accession>
<evidence type="ECO:0000313" key="2">
    <source>
        <dbReference type="Proteomes" id="UP001230504"/>
    </source>
</evidence>
<proteinExistence type="predicted"/>
<comment type="caution">
    <text evidence="1">The sequence shown here is derived from an EMBL/GenBank/DDBJ whole genome shotgun (WGS) entry which is preliminary data.</text>
</comment>